<evidence type="ECO:0000256" key="8">
    <source>
        <dbReference type="ARBA" id="ARBA00023065"/>
    </source>
</evidence>
<dbReference type="Proteomes" id="UP000038045">
    <property type="component" value="Unplaced"/>
</dbReference>
<dbReference type="PROSITE" id="PS00236">
    <property type="entry name" value="NEUROTR_ION_CHANNEL"/>
    <property type="match status" value="1"/>
</dbReference>
<keyword evidence="14" id="KW-1071">Ligand-gated ion channel</keyword>
<keyword evidence="4 17" id="KW-0812">Transmembrane</keyword>
<dbReference type="STRING" id="131310.A0A0N4ZK90"/>
<dbReference type="SUPFAM" id="SSF63712">
    <property type="entry name" value="Nicotinic receptor ligand binding domain-like"/>
    <property type="match status" value="1"/>
</dbReference>
<dbReference type="PRINTS" id="PR00252">
    <property type="entry name" value="NRIONCHANNEL"/>
</dbReference>
<dbReference type="InterPro" id="IPR002394">
    <property type="entry name" value="Nicotinic_acetylcholine_rcpt"/>
</dbReference>
<dbReference type="GO" id="GO:0022848">
    <property type="term" value="F:acetylcholine-gated monoatomic cation-selective channel activity"/>
    <property type="evidence" value="ECO:0007669"/>
    <property type="project" value="InterPro"/>
</dbReference>
<feature type="transmembrane region" description="Helical" evidence="17">
    <location>
        <begin position="313"/>
        <end position="336"/>
    </location>
</feature>
<dbReference type="GO" id="GO:0045211">
    <property type="term" value="C:postsynaptic membrane"/>
    <property type="evidence" value="ECO:0007669"/>
    <property type="project" value="UniProtKB-SubCell"/>
</dbReference>
<keyword evidence="12" id="KW-0325">Glycoprotein</keyword>
<evidence type="ECO:0000256" key="11">
    <source>
        <dbReference type="ARBA" id="ARBA00023170"/>
    </source>
</evidence>
<accession>A0A0N4ZK90</accession>
<keyword evidence="8 17" id="KW-0406">Ion transport</keyword>
<keyword evidence="7" id="KW-0770">Synapse</keyword>
<feature type="domain" description="Neurotransmitter-gated ion-channel ligand-binding" evidence="18">
    <location>
        <begin position="45"/>
        <end position="251"/>
    </location>
</feature>
<dbReference type="InterPro" id="IPR038050">
    <property type="entry name" value="Neuro_actylchol_rec"/>
</dbReference>
<dbReference type="WBParaSite" id="PTRK_0000852200.1">
    <property type="protein sequence ID" value="PTRK_0000852200.1"/>
    <property type="gene ID" value="PTRK_0000852200"/>
</dbReference>
<organism evidence="20 21">
    <name type="scientific">Parastrongyloides trichosuri</name>
    <name type="common">Possum-specific nematode worm</name>
    <dbReference type="NCBI Taxonomy" id="131310"/>
    <lineage>
        <taxon>Eukaryota</taxon>
        <taxon>Metazoa</taxon>
        <taxon>Ecdysozoa</taxon>
        <taxon>Nematoda</taxon>
        <taxon>Chromadorea</taxon>
        <taxon>Rhabditida</taxon>
        <taxon>Tylenchina</taxon>
        <taxon>Panagrolaimomorpha</taxon>
        <taxon>Strongyloidoidea</taxon>
        <taxon>Strongyloididae</taxon>
        <taxon>Parastrongyloides</taxon>
    </lineage>
</organism>
<keyword evidence="15 17" id="KW-0407">Ion channel</keyword>
<comment type="similarity">
    <text evidence="1">Belongs to the ligand-gated ion channel (TC 1.A.9) family. Acetylcholine receptor (TC 1.A.9.1) subfamily.</text>
</comment>
<comment type="subcellular location">
    <subcellularLocation>
        <location evidence="16">Postsynaptic cell membrane</location>
        <topology evidence="16">Multi-pass membrane protein</topology>
    </subcellularLocation>
</comment>
<keyword evidence="6 17" id="KW-1133">Transmembrane helix</keyword>
<keyword evidence="2 17" id="KW-0813">Transport</keyword>
<evidence type="ECO:0000256" key="17">
    <source>
        <dbReference type="RuleBase" id="RU000687"/>
    </source>
</evidence>
<evidence type="ECO:0000256" key="13">
    <source>
        <dbReference type="ARBA" id="ARBA00023257"/>
    </source>
</evidence>
<dbReference type="InterPro" id="IPR036719">
    <property type="entry name" value="Neuro-gated_channel_TM_sf"/>
</dbReference>
<reference evidence="21" key="1">
    <citation type="submission" date="2017-02" db="UniProtKB">
        <authorList>
            <consortium name="WormBaseParasite"/>
        </authorList>
    </citation>
    <scope>IDENTIFICATION</scope>
</reference>
<feature type="domain" description="Neurotransmitter-gated ion-channel transmembrane" evidence="19">
    <location>
        <begin position="258"/>
        <end position="493"/>
    </location>
</feature>
<dbReference type="NCBIfam" id="TIGR00860">
    <property type="entry name" value="LIC"/>
    <property type="match status" value="1"/>
</dbReference>
<evidence type="ECO:0000256" key="7">
    <source>
        <dbReference type="ARBA" id="ARBA00023018"/>
    </source>
</evidence>
<dbReference type="PANTHER" id="PTHR18945">
    <property type="entry name" value="NEUROTRANSMITTER GATED ION CHANNEL"/>
    <property type="match status" value="1"/>
</dbReference>
<evidence type="ECO:0000256" key="6">
    <source>
        <dbReference type="ARBA" id="ARBA00022989"/>
    </source>
</evidence>
<evidence type="ECO:0000256" key="5">
    <source>
        <dbReference type="ARBA" id="ARBA00022729"/>
    </source>
</evidence>
<dbReference type="Gene3D" id="1.20.58.390">
    <property type="entry name" value="Neurotransmitter-gated ion-channel transmembrane domain"/>
    <property type="match status" value="2"/>
</dbReference>
<dbReference type="InterPro" id="IPR018000">
    <property type="entry name" value="Neurotransmitter_ion_chnl_CS"/>
</dbReference>
<dbReference type="InterPro" id="IPR036734">
    <property type="entry name" value="Neur_chan_lig-bd_sf"/>
</dbReference>
<keyword evidence="13" id="KW-0628">Postsynaptic cell membrane</keyword>
<dbReference type="Pfam" id="PF02931">
    <property type="entry name" value="Neur_chan_LBD"/>
    <property type="match status" value="1"/>
</dbReference>
<dbReference type="Pfam" id="PF02932">
    <property type="entry name" value="Neur_chan_memb"/>
    <property type="match status" value="1"/>
</dbReference>
<dbReference type="Gene3D" id="2.70.170.10">
    <property type="entry name" value="Neurotransmitter-gated ion-channel ligand-binding domain"/>
    <property type="match status" value="1"/>
</dbReference>
<keyword evidence="3" id="KW-1003">Cell membrane</keyword>
<keyword evidence="20" id="KW-1185">Reference proteome</keyword>
<dbReference type="CDD" id="cd18997">
    <property type="entry name" value="LGIC_ECD_nAChR"/>
    <property type="match status" value="1"/>
</dbReference>
<dbReference type="AlphaFoldDB" id="A0A0N4ZK90"/>
<evidence type="ECO:0000256" key="9">
    <source>
        <dbReference type="ARBA" id="ARBA00023136"/>
    </source>
</evidence>
<evidence type="ECO:0000256" key="12">
    <source>
        <dbReference type="ARBA" id="ARBA00023180"/>
    </source>
</evidence>
<evidence type="ECO:0000256" key="2">
    <source>
        <dbReference type="ARBA" id="ARBA00022448"/>
    </source>
</evidence>
<dbReference type="FunFam" id="2.70.170.10:FF:000016">
    <property type="entry name" value="Nicotinic acetylcholine receptor subunit"/>
    <property type="match status" value="1"/>
</dbReference>
<dbReference type="PRINTS" id="PR00254">
    <property type="entry name" value="NICOTINICR"/>
</dbReference>
<feature type="transmembrane region" description="Helical" evidence="17">
    <location>
        <begin position="253"/>
        <end position="276"/>
    </location>
</feature>
<dbReference type="InterPro" id="IPR006029">
    <property type="entry name" value="Neurotrans-gated_channel_TM"/>
</dbReference>
<evidence type="ECO:0000256" key="3">
    <source>
        <dbReference type="ARBA" id="ARBA00022475"/>
    </source>
</evidence>
<evidence type="ECO:0000313" key="20">
    <source>
        <dbReference type="Proteomes" id="UP000038045"/>
    </source>
</evidence>
<name>A0A0N4ZK90_PARTI</name>
<keyword evidence="9 17" id="KW-0472">Membrane</keyword>
<feature type="transmembrane region" description="Helical" evidence="17">
    <location>
        <begin position="478"/>
        <end position="501"/>
    </location>
</feature>
<dbReference type="FunFam" id="1.20.58.390:FF:000043">
    <property type="entry name" value="AcetylCholine Receptor"/>
    <property type="match status" value="1"/>
</dbReference>
<protein>
    <submittedName>
        <fullName evidence="21">Neuronal acetylcholine receptor subunit alpha-10-like</fullName>
    </submittedName>
</protein>
<evidence type="ECO:0000256" key="10">
    <source>
        <dbReference type="ARBA" id="ARBA00023157"/>
    </source>
</evidence>
<evidence type="ECO:0000256" key="16">
    <source>
        <dbReference type="ARBA" id="ARBA00034104"/>
    </source>
</evidence>
<sequence>MRMYNKNEYCHKVVKIMLILLLFIPNKCLFLNETFIKEAKEATDEQKLLYYLLYNYEKAVRPVRNASNPIVVRLGLTLTNIFEMDEKNQVLTINVWLDQEWTDELLTWDPKDFGGIKSIRIPCDLVWLPDIVLYNNADDYTAGYMRARVMLQYDGKVFWPPPTQLRSTCRIDVRWFPFDTQYCSLKMGSWSYHGFQVDITNRSENVDLTNYVPSGGFDLVKVHQKRRVATYTCCPEPYPDVTFYIHIRRKTLYYMYNVIFPCIMMSILTLLVFYLPPDSGEKVALGITTLLAFSVFVLAIAEQMPETSDSMPLIAIYLTLVMVMTSISVVMTVMVLNLHHRGPFNKPVGPKVKYWVLKRMKNFLNMRLPNLTLEQHQRESLKVKKKDNNIGLANLPPMASVLFQNSLSLLAGKDKSTLDYELLNNDIEKCKKSVPTDNDSGARLLTAIQHLLRKHELEEQYQIVAGEWKQVAQVIDRLLFWIFLIATVLITSTLLVILPLVNYSFESEELDESLYGLH</sequence>
<feature type="transmembrane region" description="Helical" evidence="17">
    <location>
        <begin position="283"/>
        <end position="301"/>
    </location>
</feature>
<dbReference type="SUPFAM" id="SSF90112">
    <property type="entry name" value="Neurotransmitter-gated ion-channel transmembrane pore"/>
    <property type="match status" value="1"/>
</dbReference>
<evidence type="ECO:0000259" key="18">
    <source>
        <dbReference type="Pfam" id="PF02931"/>
    </source>
</evidence>
<evidence type="ECO:0000256" key="15">
    <source>
        <dbReference type="ARBA" id="ARBA00023303"/>
    </source>
</evidence>
<keyword evidence="10" id="KW-1015">Disulfide bond</keyword>
<evidence type="ECO:0000259" key="19">
    <source>
        <dbReference type="Pfam" id="PF02932"/>
    </source>
</evidence>
<dbReference type="CDD" id="cd19051">
    <property type="entry name" value="LGIC_TM_cation"/>
    <property type="match status" value="1"/>
</dbReference>
<dbReference type="InterPro" id="IPR006202">
    <property type="entry name" value="Neur_chan_lig-bd"/>
</dbReference>
<keyword evidence="11" id="KW-0675">Receptor</keyword>
<dbReference type="InterPro" id="IPR006201">
    <property type="entry name" value="Neur_channel"/>
</dbReference>
<evidence type="ECO:0000256" key="4">
    <source>
        <dbReference type="ARBA" id="ARBA00022692"/>
    </source>
</evidence>
<keyword evidence="5" id="KW-0732">Signal</keyword>
<evidence type="ECO:0000313" key="21">
    <source>
        <dbReference type="WBParaSite" id="PTRK_0000852200.1"/>
    </source>
</evidence>
<dbReference type="GO" id="GO:0004888">
    <property type="term" value="F:transmembrane signaling receptor activity"/>
    <property type="evidence" value="ECO:0007669"/>
    <property type="project" value="InterPro"/>
</dbReference>
<evidence type="ECO:0000256" key="14">
    <source>
        <dbReference type="ARBA" id="ARBA00023286"/>
    </source>
</evidence>
<proteinExistence type="inferred from homology"/>
<evidence type="ECO:0000256" key="1">
    <source>
        <dbReference type="ARBA" id="ARBA00009237"/>
    </source>
</evidence>